<accession>A0A8C0XK06</accession>
<dbReference type="Ensembl" id="ENSCCNT00000034500.1">
    <property type="protein sequence ID" value="ENSCCNP00000027240.1"/>
    <property type="gene ID" value="ENSCCNG00000026372.1"/>
</dbReference>
<proteinExistence type="predicted"/>
<protein>
    <submittedName>
        <fullName evidence="1">Uncharacterized protein</fullName>
    </submittedName>
</protein>
<name>A0A8C0XK06_CASCN</name>
<organism evidence="1">
    <name type="scientific">Castor canadensis</name>
    <name type="common">American beaver</name>
    <dbReference type="NCBI Taxonomy" id="51338"/>
    <lineage>
        <taxon>Eukaryota</taxon>
        <taxon>Metazoa</taxon>
        <taxon>Chordata</taxon>
        <taxon>Craniata</taxon>
        <taxon>Vertebrata</taxon>
        <taxon>Euteleostomi</taxon>
        <taxon>Mammalia</taxon>
        <taxon>Eutheria</taxon>
        <taxon>Euarchontoglires</taxon>
        <taxon>Glires</taxon>
        <taxon>Rodentia</taxon>
        <taxon>Castorimorpha</taxon>
        <taxon>Castoridae</taxon>
        <taxon>Castor</taxon>
    </lineage>
</organism>
<dbReference type="AlphaFoldDB" id="A0A8C0XK06"/>
<evidence type="ECO:0000313" key="1">
    <source>
        <dbReference type="Ensembl" id="ENSCCNP00000027240.1"/>
    </source>
</evidence>
<reference evidence="1" key="1">
    <citation type="submission" date="2023-09" db="UniProtKB">
        <authorList>
            <consortium name="Ensembl"/>
        </authorList>
    </citation>
    <scope>IDENTIFICATION</scope>
</reference>
<sequence>QCSRAEPDCSLHCHCYFSLDGPVFTMPRMCMSICTRLSFPILEWSDILFLFKIIWSF</sequence>